<feature type="signal peptide" evidence="1">
    <location>
        <begin position="1"/>
        <end position="29"/>
    </location>
</feature>
<dbReference type="HOGENOM" id="CLU_1003598_0_0_4"/>
<evidence type="ECO:0000313" key="4">
    <source>
        <dbReference type="Proteomes" id="UP000008332"/>
    </source>
</evidence>
<protein>
    <recommendedName>
        <fullName evidence="2">Ice-binding protein C-terminal domain-containing protein</fullName>
    </recommendedName>
</protein>
<sequence length="313" mass="30933">MRSSFNGPKAVLATAALLALGLAASSASAAVVISTINSSAGIESTLINALLAPASGVSVVAGTPSYQGTNTANFQQSGTYSGLNLAPSSGSTPTLTMADGIFLTSGNANIPLTNTLNNFTGQSGSGAYVPLGALSASAGGTSTTLDANVLSFNFNVAAGQTSVSALFMFGTDEFPTQSVTDIFGFFVDGVNFAKFSTGELISNTPGNPTNFILNPVGGGLYDIEYNGLTQVFNVTGILGAGNADGSHTLTIGIADTSDSIFDSGVFVSSLKSGTATGGGGIGDDGNTVPEPGSLALLGVALAAVGAVRRSKKV</sequence>
<dbReference type="NCBIfam" id="TIGR02595">
    <property type="entry name" value="PEP_CTERM"/>
    <property type="match status" value="1"/>
</dbReference>
<dbReference type="RefSeq" id="WP_011466156.1">
    <property type="nucleotide sequence ID" value="NC_007908.1"/>
</dbReference>
<accession>Q21RL0</accession>
<dbReference type="AlphaFoldDB" id="Q21RL0"/>
<feature type="chain" id="PRO_5004200590" description="Ice-binding protein C-terminal domain-containing protein" evidence="1">
    <location>
        <begin position="30"/>
        <end position="313"/>
    </location>
</feature>
<evidence type="ECO:0000256" key="1">
    <source>
        <dbReference type="SAM" id="SignalP"/>
    </source>
</evidence>
<reference evidence="4" key="1">
    <citation type="submission" date="2006-02" db="EMBL/GenBank/DDBJ databases">
        <title>Complete sequence of chromosome of Rhodoferax ferrireducens DSM 15236.</title>
        <authorList>
            <person name="Copeland A."/>
            <person name="Lucas S."/>
            <person name="Lapidus A."/>
            <person name="Barry K."/>
            <person name="Detter J.C."/>
            <person name="Glavina del Rio T."/>
            <person name="Hammon N."/>
            <person name="Israni S."/>
            <person name="Pitluck S."/>
            <person name="Brettin T."/>
            <person name="Bruce D."/>
            <person name="Han C."/>
            <person name="Tapia R."/>
            <person name="Gilna P."/>
            <person name="Kiss H."/>
            <person name="Schmutz J."/>
            <person name="Larimer F."/>
            <person name="Land M."/>
            <person name="Kyrpides N."/>
            <person name="Ivanova N."/>
            <person name="Richardson P."/>
        </authorList>
    </citation>
    <scope>NUCLEOTIDE SEQUENCE [LARGE SCALE GENOMIC DNA]</scope>
    <source>
        <strain evidence="4">ATCC BAA-621 / DSM 15236 / T118</strain>
    </source>
</reference>
<dbReference type="OrthoDB" id="573436at2"/>
<proteinExistence type="predicted"/>
<evidence type="ECO:0000259" key="2">
    <source>
        <dbReference type="Pfam" id="PF07589"/>
    </source>
</evidence>
<dbReference type="InterPro" id="IPR013424">
    <property type="entry name" value="Ice-binding_C"/>
</dbReference>
<gene>
    <name evidence="3" type="ordered locus">Rfer_3894</name>
</gene>
<dbReference type="EMBL" id="CP000267">
    <property type="protein sequence ID" value="ABD71593.1"/>
    <property type="molecule type" value="Genomic_DNA"/>
</dbReference>
<evidence type="ECO:0000313" key="3">
    <source>
        <dbReference type="EMBL" id="ABD71593.1"/>
    </source>
</evidence>
<feature type="domain" description="Ice-binding protein C-terminal" evidence="2">
    <location>
        <begin position="287"/>
        <end position="309"/>
    </location>
</feature>
<dbReference type="Pfam" id="PF07589">
    <property type="entry name" value="PEP-CTERM"/>
    <property type="match status" value="1"/>
</dbReference>
<dbReference type="InterPro" id="IPR049804">
    <property type="entry name" value="Choice_anch_L"/>
</dbReference>
<organism evidence="3 4">
    <name type="scientific">Albidiferax ferrireducens (strain ATCC BAA-621 / DSM 15236 / T118)</name>
    <name type="common">Rhodoferax ferrireducens</name>
    <dbReference type="NCBI Taxonomy" id="338969"/>
    <lineage>
        <taxon>Bacteria</taxon>
        <taxon>Pseudomonadati</taxon>
        <taxon>Pseudomonadota</taxon>
        <taxon>Betaproteobacteria</taxon>
        <taxon>Burkholderiales</taxon>
        <taxon>Comamonadaceae</taxon>
        <taxon>Rhodoferax</taxon>
    </lineage>
</organism>
<dbReference type="STRING" id="338969.Rfer_3894"/>
<dbReference type="Proteomes" id="UP000008332">
    <property type="component" value="Chromosome"/>
</dbReference>
<dbReference type="eggNOG" id="COG2931">
    <property type="taxonomic scope" value="Bacteria"/>
</dbReference>
<dbReference type="NCBIfam" id="NF038133">
    <property type="entry name" value="choice_anch_L"/>
    <property type="match status" value="1"/>
</dbReference>
<name>Q21RL0_ALBFT</name>
<keyword evidence="4" id="KW-1185">Reference proteome</keyword>
<keyword evidence="1" id="KW-0732">Signal</keyword>
<dbReference type="KEGG" id="rfr:Rfer_3894"/>